<dbReference type="GO" id="GO:0004252">
    <property type="term" value="F:serine-type endopeptidase activity"/>
    <property type="evidence" value="ECO:0007669"/>
    <property type="project" value="UniProtKB-UniRule"/>
</dbReference>
<evidence type="ECO:0000313" key="18">
    <source>
        <dbReference type="Proteomes" id="UP000533469"/>
    </source>
</evidence>
<comment type="similarity">
    <text evidence="9 10 13 14">Belongs to the peptidase S16 family.</text>
</comment>
<dbReference type="PROSITE" id="PS51787">
    <property type="entry name" value="LON_N"/>
    <property type="match status" value="1"/>
</dbReference>
<feature type="domain" description="Lon N-terminal" evidence="16">
    <location>
        <begin position="35"/>
        <end position="228"/>
    </location>
</feature>
<keyword evidence="3 9" id="KW-0645">Protease</keyword>
<evidence type="ECO:0000256" key="14">
    <source>
        <dbReference type="RuleBase" id="RU000591"/>
    </source>
</evidence>
<dbReference type="GO" id="GO:0004176">
    <property type="term" value="F:ATP-dependent peptidase activity"/>
    <property type="evidence" value="ECO:0007669"/>
    <property type="project" value="UniProtKB-UniRule"/>
</dbReference>
<dbReference type="PROSITE" id="PS51786">
    <property type="entry name" value="LON_PROTEOLYTIC"/>
    <property type="match status" value="1"/>
</dbReference>
<dbReference type="InterPro" id="IPR015947">
    <property type="entry name" value="PUA-like_sf"/>
</dbReference>
<keyword evidence="4 9" id="KW-0547">Nucleotide-binding</keyword>
<evidence type="ECO:0000256" key="8">
    <source>
        <dbReference type="ARBA" id="ARBA00023016"/>
    </source>
</evidence>
<dbReference type="HAMAP" id="MF_01973">
    <property type="entry name" value="lon_bact"/>
    <property type="match status" value="1"/>
</dbReference>
<dbReference type="FunFam" id="3.40.50.300:FF:000382">
    <property type="entry name" value="Lon protease homolog 2, peroxisomal"/>
    <property type="match status" value="1"/>
</dbReference>
<evidence type="ECO:0000313" key="17">
    <source>
        <dbReference type="EMBL" id="MBB3772639.1"/>
    </source>
</evidence>
<dbReference type="InterPro" id="IPR003593">
    <property type="entry name" value="AAA+_ATPase"/>
</dbReference>
<evidence type="ECO:0000256" key="5">
    <source>
        <dbReference type="ARBA" id="ARBA00022801"/>
    </source>
</evidence>
<dbReference type="Pfam" id="PF00004">
    <property type="entry name" value="AAA"/>
    <property type="match status" value="1"/>
</dbReference>
<comment type="caution">
    <text evidence="17">The sequence shown here is derived from an EMBL/GenBank/DDBJ whole genome shotgun (WGS) entry which is preliminary data.</text>
</comment>
<dbReference type="Gene3D" id="1.20.58.1480">
    <property type="match status" value="1"/>
</dbReference>
<evidence type="ECO:0000259" key="15">
    <source>
        <dbReference type="PROSITE" id="PS51786"/>
    </source>
</evidence>
<keyword evidence="8 9" id="KW-0346">Stress response</keyword>
<dbReference type="Gene3D" id="1.20.5.5270">
    <property type="match status" value="1"/>
</dbReference>
<protein>
    <recommendedName>
        <fullName evidence="9 10">Lon protease</fullName>
        <ecNumber evidence="9 10">3.4.21.53</ecNumber>
    </recommendedName>
    <alternativeName>
        <fullName evidence="9">ATP-dependent protease La</fullName>
    </alternativeName>
</protein>
<evidence type="ECO:0000256" key="10">
    <source>
        <dbReference type="PIRNR" id="PIRNR001174"/>
    </source>
</evidence>
<dbReference type="InterPro" id="IPR027065">
    <property type="entry name" value="Lon_Prtase"/>
</dbReference>
<gene>
    <name evidence="9" type="primary">lon</name>
    <name evidence="17" type="ORF">FHS55_003260</name>
</gene>
<dbReference type="PROSITE" id="PS01046">
    <property type="entry name" value="LON_SER"/>
    <property type="match status" value="1"/>
</dbReference>
<evidence type="ECO:0000256" key="6">
    <source>
        <dbReference type="ARBA" id="ARBA00022825"/>
    </source>
</evidence>
<keyword evidence="18" id="KW-1185">Reference proteome</keyword>
<evidence type="ECO:0000256" key="7">
    <source>
        <dbReference type="ARBA" id="ARBA00022840"/>
    </source>
</evidence>
<name>A0A839ZD22_9HYPH</name>
<dbReference type="GO" id="GO:0043565">
    <property type="term" value="F:sequence-specific DNA binding"/>
    <property type="evidence" value="ECO:0007669"/>
    <property type="project" value="UniProtKB-UniRule"/>
</dbReference>
<comment type="induction">
    <text evidence="9">By heat shock.</text>
</comment>
<dbReference type="GO" id="GO:0016887">
    <property type="term" value="F:ATP hydrolysis activity"/>
    <property type="evidence" value="ECO:0007669"/>
    <property type="project" value="UniProtKB-UniRule"/>
</dbReference>
<dbReference type="EC" id="3.4.21.53" evidence="9 10"/>
<dbReference type="Proteomes" id="UP000533469">
    <property type="component" value="Unassembled WGS sequence"/>
</dbReference>
<dbReference type="SMART" id="SM00464">
    <property type="entry name" value="LON"/>
    <property type="match status" value="1"/>
</dbReference>
<evidence type="ECO:0000256" key="11">
    <source>
        <dbReference type="PIRSR" id="PIRSR001174-1"/>
    </source>
</evidence>
<keyword evidence="5 9" id="KW-0378">Hydrolase</keyword>
<dbReference type="PANTHER" id="PTHR10046">
    <property type="entry name" value="ATP DEPENDENT LON PROTEASE FAMILY MEMBER"/>
    <property type="match status" value="1"/>
</dbReference>
<comment type="function">
    <text evidence="9">ATP-dependent serine protease that mediates the selective degradation of mutant and abnormal proteins as well as certain short-lived regulatory proteins. Required for cellular homeostasis and for survival from DNA damage and developmental changes induced by stress. Degrades polypeptides processively to yield small peptide fragments that are 5 to 10 amino acids long. Binds to DNA in a double-stranded, site-specific manner.</text>
</comment>
<evidence type="ECO:0000256" key="1">
    <source>
        <dbReference type="ARBA" id="ARBA00004496"/>
    </source>
</evidence>
<dbReference type="InterPro" id="IPR003959">
    <property type="entry name" value="ATPase_AAA_core"/>
</dbReference>
<feature type="active site" evidence="9 11">
    <location>
        <position position="746"/>
    </location>
</feature>
<dbReference type="PIRSF" id="PIRSF001174">
    <property type="entry name" value="Lon_proteas"/>
    <property type="match status" value="1"/>
</dbReference>
<evidence type="ECO:0000259" key="16">
    <source>
        <dbReference type="PROSITE" id="PS51787"/>
    </source>
</evidence>
<comment type="subcellular location">
    <subcellularLocation>
        <location evidence="1 9 10">Cytoplasm</location>
    </subcellularLocation>
</comment>
<evidence type="ECO:0000256" key="2">
    <source>
        <dbReference type="ARBA" id="ARBA00022490"/>
    </source>
</evidence>
<organism evidence="17 18">
    <name type="scientific">Ancylobacter tetraedralis</name>
    <dbReference type="NCBI Taxonomy" id="217068"/>
    <lineage>
        <taxon>Bacteria</taxon>
        <taxon>Pseudomonadati</taxon>
        <taxon>Pseudomonadota</taxon>
        <taxon>Alphaproteobacteria</taxon>
        <taxon>Hyphomicrobiales</taxon>
        <taxon>Xanthobacteraceae</taxon>
        <taxon>Ancylobacter</taxon>
    </lineage>
</organism>
<dbReference type="SUPFAM" id="SSF88697">
    <property type="entry name" value="PUA domain-like"/>
    <property type="match status" value="1"/>
</dbReference>
<dbReference type="Gene3D" id="3.40.50.300">
    <property type="entry name" value="P-loop containing nucleotide triphosphate hydrolases"/>
    <property type="match status" value="1"/>
</dbReference>
<dbReference type="CDD" id="cd19500">
    <property type="entry name" value="RecA-like_Lon"/>
    <property type="match status" value="1"/>
</dbReference>
<feature type="binding site" evidence="9 12">
    <location>
        <begin position="380"/>
        <end position="387"/>
    </location>
    <ligand>
        <name>ATP</name>
        <dbReference type="ChEBI" id="CHEBI:30616"/>
    </ligand>
</feature>
<evidence type="ECO:0000256" key="4">
    <source>
        <dbReference type="ARBA" id="ARBA00022741"/>
    </source>
</evidence>
<accession>A0A839ZD22</accession>
<dbReference type="PRINTS" id="PR00830">
    <property type="entry name" value="ENDOLAPTASE"/>
</dbReference>
<dbReference type="Pfam" id="PF22667">
    <property type="entry name" value="Lon_lid"/>
    <property type="match status" value="1"/>
</dbReference>
<dbReference type="GO" id="GO:0034605">
    <property type="term" value="P:cellular response to heat"/>
    <property type="evidence" value="ECO:0007669"/>
    <property type="project" value="UniProtKB-UniRule"/>
</dbReference>
<dbReference type="InterPro" id="IPR020568">
    <property type="entry name" value="Ribosomal_Su5_D2-typ_SF"/>
</dbReference>
<dbReference type="InterPro" id="IPR004815">
    <property type="entry name" value="Lon_bac/euk-typ"/>
</dbReference>
<dbReference type="SMART" id="SM00382">
    <property type="entry name" value="AAA"/>
    <property type="match status" value="1"/>
</dbReference>
<feature type="active site" evidence="9 11">
    <location>
        <position position="703"/>
    </location>
</feature>
<dbReference type="InterPro" id="IPR014721">
    <property type="entry name" value="Ribsml_uS5_D2-typ_fold_subgr"/>
</dbReference>
<evidence type="ECO:0000256" key="3">
    <source>
        <dbReference type="ARBA" id="ARBA00022670"/>
    </source>
</evidence>
<evidence type="ECO:0000256" key="9">
    <source>
        <dbReference type="HAMAP-Rule" id="MF_01973"/>
    </source>
</evidence>
<dbReference type="Pfam" id="PF05362">
    <property type="entry name" value="Lon_C"/>
    <property type="match status" value="1"/>
</dbReference>
<keyword evidence="2 9" id="KW-0963">Cytoplasm</keyword>
<dbReference type="InterPro" id="IPR027543">
    <property type="entry name" value="Lon_bac"/>
</dbReference>
<dbReference type="NCBIfam" id="TIGR00763">
    <property type="entry name" value="lon"/>
    <property type="match status" value="1"/>
</dbReference>
<dbReference type="FunFam" id="1.20.5.5270:FF:000002">
    <property type="entry name" value="Lon protease homolog"/>
    <property type="match status" value="1"/>
</dbReference>
<comment type="catalytic activity">
    <reaction evidence="9 10 13">
        <text>Hydrolysis of proteins in presence of ATP.</text>
        <dbReference type="EC" id="3.4.21.53"/>
    </reaction>
</comment>
<dbReference type="Pfam" id="PF02190">
    <property type="entry name" value="LON_substr_bdg"/>
    <property type="match status" value="1"/>
</dbReference>
<feature type="domain" description="Lon proteolytic" evidence="15">
    <location>
        <begin position="616"/>
        <end position="797"/>
    </location>
</feature>
<reference evidence="17 18" key="1">
    <citation type="submission" date="2020-08" db="EMBL/GenBank/DDBJ databases">
        <title>Genomic Encyclopedia of Type Strains, Phase IV (KMG-IV): sequencing the most valuable type-strain genomes for metagenomic binning, comparative biology and taxonomic classification.</title>
        <authorList>
            <person name="Goeker M."/>
        </authorList>
    </citation>
    <scope>NUCLEOTIDE SEQUENCE [LARGE SCALE GENOMIC DNA]</scope>
    <source>
        <strain evidence="17 18">DSM 5895</strain>
    </source>
</reference>
<dbReference type="GO" id="GO:0005524">
    <property type="term" value="F:ATP binding"/>
    <property type="evidence" value="ECO:0007669"/>
    <property type="project" value="UniProtKB-UniRule"/>
</dbReference>
<keyword evidence="6 9" id="KW-0720">Serine protease</keyword>
<dbReference type="InterPro" id="IPR054594">
    <property type="entry name" value="Lon_lid"/>
</dbReference>
<proteinExistence type="evidence at transcript level"/>
<comment type="subunit">
    <text evidence="9 10">Homohexamer. Organized in a ring with a central cavity.</text>
</comment>
<dbReference type="InterPro" id="IPR008268">
    <property type="entry name" value="Peptidase_S16_AS"/>
</dbReference>
<sequence>MTHPIYETIAPVHAADAGGNGGAANGNGSVPADQLIILPVRNFVLFPGVVMPVAVQRPASLAAVQQAIREGRPVGILMQRDPQQEEPASGDLHRMGVVANILRYVTAQDGTHHLVCQGEQRFRVEEFVKERPFVTARVTRVEEVEESTSEIEARFVHLQGQATEALELLPQVPGELVAAVRGAESPGALTDLVAAYIDISSDEKQELLETVDIVARMNKVSRLLAHRIEVLRLSQEIGRQTRASLDERQREVLLREQMAAIQKQLGEDGGNSQEIAELETQVAEAGMPDDVEQMARKELGRLRRMSDAGPEYGMIRTYLDWLIALPWKLPEEAPIDIGEARRVLDEDHFGLPKIKQRIIEYLAVRKLAPNGKAPILCFAGPPGVGKTSLGQSIARALGRKFIRVSLGGVHDEAEIRGHRRTYIGALPGNIIQGIRKAGTRDCVMMLDEIDKMGSGIQGDPSAAMLEVLDPEQNGTFRDNYLGVPFDLSRVVFIATANMLDTIPGPLRDRMEIITLSGYTDSEKLQIAKRYLVRRQLAANGVSPEQVTVADDALQTIIRAYTREAGVRNLEREVGRAVRHVAVGIAEGSVTHADITAEGVPDLLGPPIFEDEVALRVSVPGVATGLAWTPVGGDILFIEATKVPGRGGLILTGQLGDVMKESAQAAMSLVKSRAAEFGIDPAVFATNDVHVHVPAGATPKDGPSAGVAMFTALVSLLSGRTVRKDTAMTGEISLRGLVLPVGGIKEKVVAAARAGLTRVMLPARNRRDYEDIPQDARERLDFVWLERVDDAIANALEPTDAAADTPAAPLRAAV</sequence>
<dbReference type="Gene3D" id="2.30.130.40">
    <property type="entry name" value="LON domain-like"/>
    <property type="match status" value="1"/>
</dbReference>
<evidence type="ECO:0000256" key="13">
    <source>
        <dbReference type="PROSITE-ProRule" id="PRU01122"/>
    </source>
</evidence>
<dbReference type="InterPro" id="IPR046336">
    <property type="entry name" value="Lon_prtase_N_sf"/>
</dbReference>
<dbReference type="Gene3D" id="3.30.230.10">
    <property type="match status" value="1"/>
</dbReference>
<dbReference type="InterPro" id="IPR008269">
    <property type="entry name" value="Lon_proteolytic"/>
</dbReference>
<dbReference type="EMBL" id="JACICD010000006">
    <property type="protein sequence ID" value="MBB3772639.1"/>
    <property type="molecule type" value="Genomic_DNA"/>
</dbReference>
<dbReference type="InterPro" id="IPR003111">
    <property type="entry name" value="Lon_prtase_N"/>
</dbReference>
<dbReference type="RefSeq" id="WP_183190799.1">
    <property type="nucleotide sequence ID" value="NZ_JACICD010000006.1"/>
</dbReference>
<dbReference type="GO" id="GO:0005737">
    <property type="term" value="C:cytoplasm"/>
    <property type="evidence" value="ECO:0007669"/>
    <property type="project" value="UniProtKB-SubCell"/>
</dbReference>
<evidence type="ECO:0000256" key="12">
    <source>
        <dbReference type="PIRSR" id="PIRSR001174-2"/>
    </source>
</evidence>
<dbReference type="AlphaFoldDB" id="A0A839ZD22"/>
<dbReference type="SUPFAM" id="SSF52540">
    <property type="entry name" value="P-loop containing nucleoside triphosphate hydrolases"/>
    <property type="match status" value="1"/>
</dbReference>
<dbReference type="GO" id="GO:0006515">
    <property type="term" value="P:protein quality control for misfolded or incompletely synthesized proteins"/>
    <property type="evidence" value="ECO:0007669"/>
    <property type="project" value="UniProtKB-UniRule"/>
</dbReference>
<dbReference type="SUPFAM" id="SSF54211">
    <property type="entry name" value="Ribosomal protein S5 domain 2-like"/>
    <property type="match status" value="1"/>
</dbReference>
<dbReference type="InterPro" id="IPR027417">
    <property type="entry name" value="P-loop_NTPase"/>
</dbReference>
<dbReference type="Gene3D" id="1.10.8.60">
    <property type="match status" value="1"/>
</dbReference>
<keyword evidence="7 9" id="KW-0067">ATP-binding</keyword>